<evidence type="ECO:0000256" key="6">
    <source>
        <dbReference type="ARBA" id="ARBA00023136"/>
    </source>
</evidence>
<dbReference type="PANTHER" id="PTHR30589:SF0">
    <property type="entry name" value="PHOSPHATIDYLGLYCEROL--PROLIPOPROTEIN DIACYLGLYCERYL TRANSFERASE"/>
    <property type="match status" value="1"/>
</dbReference>
<keyword evidence="4 7" id="KW-0812">Transmembrane</keyword>
<comment type="caution">
    <text evidence="8">The sequence shown here is derived from an EMBL/GenBank/DDBJ whole genome shotgun (WGS) entry which is preliminary data.</text>
</comment>
<keyword evidence="5 7" id="KW-1133">Transmembrane helix</keyword>
<sequence length="259" mass="27466">MHPVLLELGGLVVGTHEAFVALGLLVAFAVLHAEMRRRREHDPRLWAVVAVGLAWGAVFMYAGTWLQHLDLRENAGLVEQFVLGNRSVIGGLVGAYLGVLLGKRLTGNRARTGALFAPAVAAGLAVGRVGCLLTESPGTPTGAGWGIVLAPDAAARVGAPAGVALHPSFVYEIVFHLVALAVLLRWRDRLAEPAGLFTLYIAAYAVFRFAVEFVRGNEVAWAGLTRPQLVLAVLAPLAVWRAVVVLAAPRPSARLQEAT</sequence>
<evidence type="ECO:0000256" key="5">
    <source>
        <dbReference type="ARBA" id="ARBA00022989"/>
    </source>
</evidence>
<keyword evidence="8" id="KW-0449">Lipoprotein</keyword>
<name>A0A495XXR4_9MICO</name>
<feature type="transmembrane region" description="Helical" evidence="7">
    <location>
        <begin position="83"/>
        <end position="101"/>
    </location>
</feature>
<evidence type="ECO:0000256" key="4">
    <source>
        <dbReference type="ARBA" id="ARBA00022692"/>
    </source>
</evidence>
<gene>
    <name evidence="8" type="ORF">DFJ68_1378</name>
</gene>
<feature type="transmembrane region" description="Helical" evidence="7">
    <location>
        <begin position="230"/>
        <end position="248"/>
    </location>
</feature>
<feature type="transmembrane region" description="Helical" evidence="7">
    <location>
        <begin position="45"/>
        <end position="63"/>
    </location>
</feature>
<protein>
    <submittedName>
        <fullName evidence="8">Prolipoprotein diacylglyceryl transferase</fullName>
    </submittedName>
</protein>
<evidence type="ECO:0000313" key="9">
    <source>
        <dbReference type="Proteomes" id="UP000278440"/>
    </source>
</evidence>
<comment type="similarity">
    <text evidence="1">Belongs to the Lgt family.</text>
</comment>
<reference evidence="8 9" key="1">
    <citation type="submission" date="2018-10" db="EMBL/GenBank/DDBJ databases">
        <title>Sequencing the genomes of 1000 actinobacteria strains.</title>
        <authorList>
            <person name="Klenk H.-P."/>
        </authorList>
    </citation>
    <scope>NUCLEOTIDE SEQUENCE [LARGE SCALE GENOMIC DNA]</scope>
    <source>
        <strain evidence="8 9">DSM 44267</strain>
    </source>
</reference>
<evidence type="ECO:0000256" key="3">
    <source>
        <dbReference type="ARBA" id="ARBA00022679"/>
    </source>
</evidence>
<accession>A0A495XXR4</accession>
<evidence type="ECO:0000256" key="7">
    <source>
        <dbReference type="SAM" id="Phobius"/>
    </source>
</evidence>
<evidence type="ECO:0000313" key="8">
    <source>
        <dbReference type="EMBL" id="RKT77945.1"/>
    </source>
</evidence>
<feature type="transmembrane region" description="Helical" evidence="7">
    <location>
        <begin position="169"/>
        <end position="186"/>
    </location>
</feature>
<dbReference type="GO" id="GO:0008961">
    <property type="term" value="F:phosphatidylglycerol-prolipoprotein diacylglyceryl transferase activity"/>
    <property type="evidence" value="ECO:0007669"/>
    <property type="project" value="InterPro"/>
</dbReference>
<dbReference type="RefSeq" id="WP_121035172.1">
    <property type="nucleotide sequence ID" value="NZ_RBXT01000001.1"/>
</dbReference>
<evidence type="ECO:0000256" key="2">
    <source>
        <dbReference type="ARBA" id="ARBA00022475"/>
    </source>
</evidence>
<keyword evidence="3 8" id="KW-0808">Transferase</keyword>
<dbReference type="PANTHER" id="PTHR30589">
    <property type="entry name" value="PROLIPOPROTEIN DIACYLGLYCERYL TRANSFERASE"/>
    <property type="match status" value="1"/>
</dbReference>
<feature type="transmembrane region" description="Helical" evidence="7">
    <location>
        <begin position="193"/>
        <end position="210"/>
    </location>
</feature>
<feature type="transmembrane region" description="Helical" evidence="7">
    <location>
        <begin position="12"/>
        <end position="33"/>
    </location>
</feature>
<dbReference type="Proteomes" id="UP000278440">
    <property type="component" value="Unassembled WGS sequence"/>
</dbReference>
<keyword evidence="6 7" id="KW-0472">Membrane</keyword>
<dbReference type="Pfam" id="PF01790">
    <property type="entry name" value="LGT"/>
    <property type="match status" value="1"/>
</dbReference>
<keyword evidence="2" id="KW-1003">Cell membrane</keyword>
<evidence type="ECO:0000256" key="1">
    <source>
        <dbReference type="ARBA" id="ARBA00007150"/>
    </source>
</evidence>
<dbReference type="EMBL" id="RBXT01000001">
    <property type="protein sequence ID" value="RKT77945.1"/>
    <property type="molecule type" value="Genomic_DNA"/>
</dbReference>
<dbReference type="GO" id="GO:0005886">
    <property type="term" value="C:plasma membrane"/>
    <property type="evidence" value="ECO:0007669"/>
    <property type="project" value="InterPro"/>
</dbReference>
<keyword evidence="9" id="KW-1185">Reference proteome</keyword>
<dbReference type="OrthoDB" id="871140at2"/>
<dbReference type="GO" id="GO:0042158">
    <property type="term" value="P:lipoprotein biosynthetic process"/>
    <property type="evidence" value="ECO:0007669"/>
    <property type="project" value="InterPro"/>
</dbReference>
<dbReference type="InterPro" id="IPR001640">
    <property type="entry name" value="Lgt"/>
</dbReference>
<organism evidence="8 9">
    <name type="scientific">Terracoccus luteus</name>
    <dbReference type="NCBI Taxonomy" id="53356"/>
    <lineage>
        <taxon>Bacteria</taxon>
        <taxon>Bacillati</taxon>
        <taxon>Actinomycetota</taxon>
        <taxon>Actinomycetes</taxon>
        <taxon>Micrococcales</taxon>
        <taxon>Intrasporangiaceae</taxon>
        <taxon>Terracoccus</taxon>
    </lineage>
</organism>
<dbReference type="AlphaFoldDB" id="A0A495XXR4"/>
<proteinExistence type="inferred from homology"/>
<feature type="transmembrane region" description="Helical" evidence="7">
    <location>
        <begin position="113"/>
        <end position="130"/>
    </location>
</feature>